<dbReference type="EMBL" id="SPHZ02000008">
    <property type="protein sequence ID" value="KAF0904051.1"/>
    <property type="molecule type" value="Genomic_DNA"/>
</dbReference>
<accession>A0A6G1CVD0</accession>
<evidence type="ECO:0000313" key="2">
    <source>
        <dbReference type="EMBL" id="KAF0904051.1"/>
    </source>
</evidence>
<reference evidence="2 3" key="1">
    <citation type="submission" date="2019-11" db="EMBL/GenBank/DDBJ databases">
        <title>Whole genome sequence of Oryza granulata.</title>
        <authorList>
            <person name="Li W."/>
        </authorList>
    </citation>
    <scope>NUCLEOTIDE SEQUENCE [LARGE SCALE GENOMIC DNA]</scope>
    <source>
        <strain evidence="3">cv. Menghai</strain>
        <tissue evidence="2">Leaf</tissue>
    </source>
</reference>
<protein>
    <submittedName>
        <fullName evidence="2">Uncharacterized protein</fullName>
    </submittedName>
</protein>
<keyword evidence="1" id="KW-0472">Membrane</keyword>
<comment type="caution">
    <text evidence="2">The sequence shown here is derived from an EMBL/GenBank/DDBJ whole genome shotgun (WGS) entry which is preliminary data.</text>
</comment>
<name>A0A6G1CVD0_9ORYZ</name>
<sequence>MVAYNRTLSVLKGLRKQLEGILADIGVTPVGAESSEDGIQQTNMQSYRACRLLLMLMLMLPLAIVRP</sequence>
<dbReference type="OrthoDB" id="719344at2759"/>
<organism evidence="2 3">
    <name type="scientific">Oryza meyeriana var. granulata</name>
    <dbReference type="NCBI Taxonomy" id="110450"/>
    <lineage>
        <taxon>Eukaryota</taxon>
        <taxon>Viridiplantae</taxon>
        <taxon>Streptophyta</taxon>
        <taxon>Embryophyta</taxon>
        <taxon>Tracheophyta</taxon>
        <taxon>Spermatophyta</taxon>
        <taxon>Magnoliopsida</taxon>
        <taxon>Liliopsida</taxon>
        <taxon>Poales</taxon>
        <taxon>Poaceae</taxon>
        <taxon>BOP clade</taxon>
        <taxon>Oryzoideae</taxon>
        <taxon>Oryzeae</taxon>
        <taxon>Oryzinae</taxon>
        <taxon>Oryza</taxon>
        <taxon>Oryza meyeriana</taxon>
    </lineage>
</organism>
<feature type="transmembrane region" description="Helical" evidence="1">
    <location>
        <begin position="49"/>
        <end position="65"/>
    </location>
</feature>
<dbReference type="Proteomes" id="UP000479710">
    <property type="component" value="Unassembled WGS sequence"/>
</dbReference>
<keyword evidence="3" id="KW-1185">Reference proteome</keyword>
<gene>
    <name evidence="2" type="ORF">E2562_031566</name>
</gene>
<evidence type="ECO:0000313" key="3">
    <source>
        <dbReference type="Proteomes" id="UP000479710"/>
    </source>
</evidence>
<proteinExistence type="predicted"/>
<keyword evidence="1" id="KW-1133">Transmembrane helix</keyword>
<keyword evidence="1" id="KW-0812">Transmembrane</keyword>
<dbReference type="AlphaFoldDB" id="A0A6G1CVD0"/>
<evidence type="ECO:0000256" key="1">
    <source>
        <dbReference type="SAM" id="Phobius"/>
    </source>
</evidence>